<dbReference type="Pfam" id="PF13091">
    <property type="entry name" value="PLDc_2"/>
    <property type="match status" value="2"/>
</dbReference>
<keyword evidence="1" id="KW-0732">Signal</keyword>
<sequence>MATPAISRRGALCALALSWVCLSNVSCSATLPPREAVAMPVAASVGALGRDLKVADSKGEVSDAATRNIVAGVAAEGHAKLALHHLQVMADGMPDVPLYRGNTARLLIDGPQALGAMRAAIAGATRRVLLESYIFEDEGLARQMADLLRSKAAQGVQIAVIYDSVGSLGSEKTFFEELRAGGVAVCGYNPVSPFERAGFWNITQRDHRKLLVVDDRIGYTGGINISQVYASGSFSLRRRAPQVDPLKNGWRDTQIEVQGPIVPALAESFEHQWNGQGCEGKLPPPPTTPTPVQGERVLQLLLSQPGQKANPIYRSVLRAIDAAQQSVHLTMAYFAPGEDMLKALCDASRRGVQVVLVLPSKSDFGLMLAAGRGYYQQLLEAGVQVHELQDAMLHAKTAVVDGVWSTVGSSNLDWRSFADNAEINLVVVGDDFAQVLEAQFQRDLQASAAITPAAWAQRGLGARLKEWTGRLFERWL</sequence>
<feature type="domain" description="PLD phosphodiesterase" evidence="2">
    <location>
        <begin position="389"/>
        <end position="416"/>
    </location>
</feature>
<comment type="caution">
    <text evidence="3">The sequence shown here is derived from an EMBL/GenBank/DDBJ whole genome shotgun (WGS) entry which is preliminary data.</text>
</comment>
<proteinExistence type="predicted"/>
<dbReference type="CDD" id="cd09110">
    <property type="entry name" value="PLDc_CLS_1"/>
    <property type="match status" value="1"/>
</dbReference>
<keyword evidence="4" id="KW-1185">Reference proteome</keyword>
<dbReference type="PROSITE" id="PS50035">
    <property type="entry name" value="PLD"/>
    <property type="match status" value="2"/>
</dbReference>
<dbReference type="PANTHER" id="PTHR21248">
    <property type="entry name" value="CARDIOLIPIN SYNTHASE"/>
    <property type="match status" value="1"/>
</dbReference>
<evidence type="ECO:0000259" key="2">
    <source>
        <dbReference type="PROSITE" id="PS50035"/>
    </source>
</evidence>
<gene>
    <name evidence="3" type="ORF">GCM10009107_09740</name>
</gene>
<name>A0ABN1JQV6_9BURK</name>
<feature type="chain" id="PRO_5047198265" evidence="1">
    <location>
        <begin position="29"/>
        <end position="476"/>
    </location>
</feature>
<evidence type="ECO:0000313" key="4">
    <source>
        <dbReference type="Proteomes" id="UP001500279"/>
    </source>
</evidence>
<evidence type="ECO:0000256" key="1">
    <source>
        <dbReference type="SAM" id="SignalP"/>
    </source>
</evidence>
<organism evidence="3 4">
    <name type="scientific">Ideonella azotifigens</name>
    <dbReference type="NCBI Taxonomy" id="513160"/>
    <lineage>
        <taxon>Bacteria</taxon>
        <taxon>Pseudomonadati</taxon>
        <taxon>Pseudomonadota</taxon>
        <taxon>Betaproteobacteria</taxon>
        <taxon>Burkholderiales</taxon>
        <taxon>Sphaerotilaceae</taxon>
        <taxon>Ideonella</taxon>
    </lineage>
</organism>
<reference evidence="3 4" key="1">
    <citation type="journal article" date="2019" name="Int. J. Syst. Evol. Microbiol.">
        <title>The Global Catalogue of Microorganisms (GCM) 10K type strain sequencing project: providing services to taxonomists for standard genome sequencing and annotation.</title>
        <authorList>
            <consortium name="The Broad Institute Genomics Platform"/>
            <consortium name="The Broad Institute Genome Sequencing Center for Infectious Disease"/>
            <person name="Wu L."/>
            <person name="Ma J."/>
        </authorList>
    </citation>
    <scope>NUCLEOTIDE SEQUENCE [LARGE SCALE GENOMIC DNA]</scope>
    <source>
        <strain evidence="3 4">JCM 15503</strain>
    </source>
</reference>
<dbReference type="Gene3D" id="3.30.870.10">
    <property type="entry name" value="Endonuclease Chain A"/>
    <property type="match status" value="2"/>
</dbReference>
<accession>A0ABN1JQV6</accession>
<dbReference type="EMBL" id="BAAAEW010000004">
    <property type="protein sequence ID" value="GAA0744351.1"/>
    <property type="molecule type" value="Genomic_DNA"/>
</dbReference>
<feature type="signal peptide" evidence="1">
    <location>
        <begin position="1"/>
        <end position="28"/>
    </location>
</feature>
<dbReference type="Proteomes" id="UP001500279">
    <property type="component" value="Unassembled WGS sequence"/>
</dbReference>
<dbReference type="SUPFAM" id="SSF56024">
    <property type="entry name" value="Phospholipase D/nuclease"/>
    <property type="match status" value="2"/>
</dbReference>
<evidence type="ECO:0000313" key="3">
    <source>
        <dbReference type="EMBL" id="GAA0744351.1"/>
    </source>
</evidence>
<dbReference type="CDD" id="cd09159">
    <property type="entry name" value="PLDc_ybhO_like_2"/>
    <property type="match status" value="1"/>
</dbReference>
<dbReference type="InterPro" id="IPR001736">
    <property type="entry name" value="PLipase_D/transphosphatidylase"/>
</dbReference>
<dbReference type="SMART" id="SM00155">
    <property type="entry name" value="PLDc"/>
    <property type="match status" value="2"/>
</dbReference>
<dbReference type="InterPro" id="IPR025202">
    <property type="entry name" value="PLD-like_dom"/>
</dbReference>
<dbReference type="PANTHER" id="PTHR21248:SF22">
    <property type="entry name" value="PHOSPHOLIPASE D"/>
    <property type="match status" value="1"/>
</dbReference>
<feature type="domain" description="PLD phosphodiesterase" evidence="2">
    <location>
        <begin position="202"/>
        <end position="229"/>
    </location>
</feature>
<protein>
    <submittedName>
        <fullName evidence="3">Phospholipase D-like domain-containing protein</fullName>
    </submittedName>
</protein>
<dbReference type="RefSeq" id="WP_141288753.1">
    <property type="nucleotide sequence ID" value="NZ_BAAAEW010000004.1"/>
</dbReference>